<name>A0A6C0HFV4_9ZZZZ</name>
<dbReference type="AlphaFoldDB" id="A0A6C0HFV4"/>
<evidence type="ECO:0000313" key="1">
    <source>
        <dbReference type="EMBL" id="QHT79478.1"/>
    </source>
</evidence>
<protein>
    <submittedName>
        <fullName evidence="1">Uncharacterized protein</fullName>
    </submittedName>
</protein>
<sequence>MVLMNGSKKARNVASLINRPTGGGNRKAGINTLVGHPANVYFRLQRNIPSPNIPYPMPRYGSTSVGRVGNVAPFRKFVS</sequence>
<organism evidence="1">
    <name type="scientific">viral metagenome</name>
    <dbReference type="NCBI Taxonomy" id="1070528"/>
    <lineage>
        <taxon>unclassified sequences</taxon>
        <taxon>metagenomes</taxon>
        <taxon>organismal metagenomes</taxon>
    </lineage>
</organism>
<reference evidence="1" key="1">
    <citation type="journal article" date="2020" name="Nature">
        <title>Giant virus diversity and host interactions through global metagenomics.</title>
        <authorList>
            <person name="Schulz F."/>
            <person name="Roux S."/>
            <person name="Paez-Espino D."/>
            <person name="Jungbluth S."/>
            <person name="Walsh D.A."/>
            <person name="Denef V.J."/>
            <person name="McMahon K.D."/>
            <person name="Konstantinidis K.T."/>
            <person name="Eloe-Fadrosh E.A."/>
            <person name="Kyrpides N.C."/>
            <person name="Woyke T."/>
        </authorList>
    </citation>
    <scope>NUCLEOTIDE SEQUENCE</scope>
    <source>
        <strain evidence="1">GVMAG-M-3300023184-101</strain>
    </source>
</reference>
<proteinExistence type="predicted"/>
<dbReference type="EMBL" id="MN739949">
    <property type="protein sequence ID" value="QHT79478.1"/>
    <property type="molecule type" value="Genomic_DNA"/>
</dbReference>
<accession>A0A6C0HFV4</accession>